<dbReference type="AlphaFoldDB" id="K5XEM0"/>
<gene>
    <name evidence="1" type="ORF">PHACADRAFT_248199</name>
</gene>
<dbReference type="HOGENOM" id="CLU_1886487_0_0_1"/>
<dbReference type="EMBL" id="JH930468">
    <property type="protein sequence ID" value="EKM61527.1"/>
    <property type="molecule type" value="Genomic_DNA"/>
</dbReference>
<dbReference type="Proteomes" id="UP000008370">
    <property type="component" value="Unassembled WGS sequence"/>
</dbReference>
<reference evidence="1 2" key="1">
    <citation type="journal article" date="2012" name="BMC Genomics">
        <title>Comparative genomics of the white-rot fungi, Phanerochaete carnosa and P. chrysosporium, to elucidate the genetic basis of the distinct wood types they colonize.</title>
        <authorList>
            <person name="Suzuki H."/>
            <person name="MacDonald J."/>
            <person name="Syed K."/>
            <person name="Salamov A."/>
            <person name="Hori C."/>
            <person name="Aerts A."/>
            <person name="Henrissat B."/>
            <person name="Wiebenga A."/>
            <person name="vanKuyk P.A."/>
            <person name="Barry K."/>
            <person name="Lindquist E."/>
            <person name="LaButti K."/>
            <person name="Lapidus A."/>
            <person name="Lucas S."/>
            <person name="Coutinho P."/>
            <person name="Gong Y."/>
            <person name="Samejima M."/>
            <person name="Mahadevan R."/>
            <person name="Abou-Zaid M."/>
            <person name="de Vries R.P."/>
            <person name="Igarashi K."/>
            <person name="Yadav J.S."/>
            <person name="Grigoriev I.V."/>
            <person name="Master E.R."/>
        </authorList>
    </citation>
    <scope>NUCLEOTIDE SEQUENCE [LARGE SCALE GENOMIC DNA]</scope>
    <source>
        <strain evidence="1 2">HHB-10118-sp</strain>
    </source>
</reference>
<dbReference type="InParanoid" id="K5XEM0"/>
<protein>
    <submittedName>
        <fullName evidence="1">Uncharacterized protein</fullName>
    </submittedName>
</protein>
<dbReference type="KEGG" id="pco:PHACADRAFT_248199"/>
<organism evidence="1 2">
    <name type="scientific">Phanerochaete carnosa (strain HHB-10118-sp)</name>
    <name type="common">White-rot fungus</name>
    <name type="synonym">Peniophora carnosa</name>
    <dbReference type="NCBI Taxonomy" id="650164"/>
    <lineage>
        <taxon>Eukaryota</taxon>
        <taxon>Fungi</taxon>
        <taxon>Dikarya</taxon>
        <taxon>Basidiomycota</taxon>
        <taxon>Agaricomycotina</taxon>
        <taxon>Agaricomycetes</taxon>
        <taxon>Polyporales</taxon>
        <taxon>Phanerochaetaceae</taxon>
        <taxon>Phanerochaete</taxon>
    </lineage>
</organism>
<accession>K5XEM0</accession>
<dbReference type="OrthoDB" id="2822793at2759"/>
<keyword evidence="2" id="KW-1185">Reference proteome</keyword>
<dbReference type="RefSeq" id="XP_007390937.1">
    <property type="nucleotide sequence ID" value="XM_007390875.1"/>
</dbReference>
<sequence>MFPPSPQARLTTNGSKPLQVSHSTTVCSLTYPENHCDGGLPYIGDRICIRQVGGCSGYQAFVSKWSNSNGDDKWYHIADNFGPAGQWNRSGWEVAAIANSSDSDRRGFYVNSKNATVYITIRSLENIEVVTARRP</sequence>
<dbReference type="GeneID" id="18914285"/>
<proteinExistence type="predicted"/>
<name>K5XEM0_PHACS</name>
<evidence type="ECO:0000313" key="1">
    <source>
        <dbReference type="EMBL" id="EKM61527.1"/>
    </source>
</evidence>
<evidence type="ECO:0000313" key="2">
    <source>
        <dbReference type="Proteomes" id="UP000008370"/>
    </source>
</evidence>